<protein>
    <submittedName>
        <fullName evidence="2">Uncharacterized protein</fullName>
    </submittedName>
</protein>
<feature type="region of interest" description="Disordered" evidence="1">
    <location>
        <begin position="51"/>
        <end position="72"/>
    </location>
</feature>
<dbReference type="Proteomes" id="UP000011866">
    <property type="component" value="Chromosome"/>
</dbReference>
<evidence type="ECO:0000256" key="1">
    <source>
        <dbReference type="SAM" id="MobiDB-lite"/>
    </source>
</evidence>
<gene>
    <name evidence="2" type="ORF">TOL_2708</name>
</gene>
<dbReference type="GeneID" id="79177475"/>
<sequence>MFSIRNSPLLVALLVFPALLVWLGQYLWQQTTPSSDMLQLPATSAGSTIVGAEGSESFDPSDIPSWSGDASERNLASSDSRLIIDKDFIVAGESVQLRLQIPQFRFRRSEPVAAFLQISSASPDAIAAIQDVSLRLTTEQGNTLRDITPPWTHDTTRLHGMVSVLPDDSWPDRLQIVATVITGGQQALRQKADIELFSPAATITGTEPAYLKDDEWLIPVTLLVNQRGVVSLSSSLTEETGALITHLNSREHMAASGTMLIHVRSSLITPSHLKTNLVLRDLQVRLIPDRQSAPLGIGDSVQPYFVLAPFQP</sequence>
<keyword evidence="3" id="KW-1185">Reference proteome</keyword>
<dbReference type="AlphaFoldDB" id="M5DT85"/>
<name>M5DT85_9GAMM</name>
<dbReference type="RefSeq" id="WP_015487821.1">
    <property type="nucleotide sequence ID" value="NC_020888.1"/>
</dbReference>
<proteinExistence type="predicted"/>
<dbReference type="KEGG" id="tol:TOL_2708"/>
<dbReference type="HOGENOM" id="CLU_891188_0_0_6"/>
<evidence type="ECO:0000313" key="3">
    <source>
        <dbReference type="Proteomes" id="UP000011866"/>
    </source>
</evidence>
<accession>M5DT85</accession>
<organism evidence="2 3">
    <name type="scientific">Thalassolituus oleivorans MIL-1</name>
    <dbReference type="NCBI Taxonomy" id="1298593"/>
    <lineage>
        <taxon>Bacteria</taxon>
        <taxon>Pseudomonadati</taxon>
        <taxon>Pseudomonadota</taxon>
        <taxon>Gammaproteobacteria</taxon>
        <taxon>Oceanospirillales</taxon>
        <taxon>Oceanospirillaceae</taxon>
        <taxon>Thalassolituus</taxon>
    </lineage>
</organism>
<evidence type="ECO:0000313" key="2">
    <source>
        <dbReference type="EMBL" id="CCU73106.1"/>
    </source>
</evidence>
<reference evidence="2 3" key="1">
    <citation type="journal article" date="2013" name="Genome Announc.">
        <title>Genome Sequence of Thalassolituus oleivorans MIL-1 (DSM 14913T).</title>
        <authorList>
            <person name="Golyshin P.N."/>
            <person name="Werner J."/>
            <person name="Chernikova T.N."/>
            <person name="Tran H."/>
            <person name="Ferrer M."/>
            <person name="Yakimov M.M."/>
            <person name="Teeling H."/>
            <person name="Golyshina O.V."/>
        </authorList>
    </citation>
    <scope>NUCLEOTIDE SEQUENCE [LARGE SCALE GENOMIC DNA]</scope>
    <source>
        <strain evidence="2 3">MIL-1</strain>
    </source>
</reference>
<dbReference type="EMBL" id="HF680312">
    <property type="protein sequence ID" value="CCU73106.1"/>
    <property type="molecule type" value="Genomic_DNA"/>
</dbReference>